<dbReference type="OrthoDB" id="9800565at2"/>
<dbReference type="PANTHER" id="PTHR11124">
    <property type="entry name" value="VACUOLAR SORTING PROTEIN VPS29"/>
    <property type="match status" value="1"/>
</dbReference>
<dbReference type="PROSITE" id="PS01269">
    <property type="entry name" value="UPF0025"/>
    <property type="match status" value="1"/>
</dbReference>
<dbReference type="EMBL" id="SRHY01000039">
    <property type="protein sequence ID" value="TFJ91778.1"/>
    <property type="molecule type" value="Genomic_DNA"/>
</dbReference>
<feature type="domain" description="Calcineurin-like phosphoesterase" evidence="5">
    <location>
        <begin position="1"/>
        <end position="151"/>
    </location>
</feature>
<dbReference type="Pfam" id="PF12850">
    <property type="entry name" value="Metallophos_2"/>
    <property type="match status" value="1"/>
</dbReference>
<dbReference type="Gene3D" id="3.60.21.10">
    <property type="match status" value="1"/>
</dbReference>
<dbReference type="EC" id="3.1.4.-" evidence="4"/>
<proteinExistence type="inferred from homology"/>
<dbReference type="NCBIfam" id="TIGR00040">
    <property type="entry name" value="yfcE"/>
    <property type="match status" value="1"/>
</dbReference>
<evidence type="ECO:0000256" key="4">
    <source>
        <dbReference type="RuleBase" id="RU362039"/>
    </source>
</evidence>
<name>A0A4Y9A7M9_9BACI</name>
<dbReference type="InterPro" id="IPR024654">
    <property type="entry name" value="Calcineurin-like_PHP_lpxH"/>
</dbReference>
<dbReference type="InterPro" id="IPR029052">
    <property type="entry name" value="Metallo-depent_PP-like"/>
</dbReference>
<keyword evidence="3" id="KW-0378">Hydrolase</keyword>
<sequence>MKIVVTADTHLKEAGKLPTRLAMELQSADFIIHAGDLKSPDVYTELLEYGDVTGVYGNIDGDDIRGHLPAKQTLDVAGFTIGVVHGHGDKKTTEKRALEAFNDDQPDVIIFGHSHIPMIRYLKKQLLLNPGSPTDKRALPYYSFAILEVTDEIHAELIFFKDKN</sequence>
<keyword evidence="2 4" id="KW-0479">Metal-binding</keyword>
<dbReference type="GO" id="GO:0046872">
    <property type="term" value="F:metal ion binding"/>
    <property type="evidence" value="ECO:0007669"/>
    <property type="project" value="UniProtKB-KW"/>
</dbReference>
<dbReference type="GO" id="GO:0016787">
    <property type="term" value="F:hydrolase activity"/>
    <property type="evidence" value="ECO:0007669"/>
    <property type="project" value="UniProtKB-UniRule"/>
</dbReference>
<comment type="similarity">
    <text evidence="1 4">Belongs to the metallophosphoesterase superfamily. YfcE family.</text>
</comment>
<evidence type="ECO:0000256" key="3">
    <source>
        <dbReference type="ARBA" id="ARBA00022801"/>
    </source>
</evidence>
<evidence type="ECO:0000256" key="2">
    <source>
        <dbReference type="ARBA" id="ARBA00022723"/>
    </source>
</evidence>
<accession>A0A4Y9A7M9</accession>
<comment type="cofactor">
    <cofactor evidence="4">
        <name>a divalent metal cation</name>
        <dbReference type="ChEBI" id="CHEBI:60240"/>
    </cofactor>
</comment>
<evidence type="ECO:0000256" key="1">
    <source>
        <dbReference type="ARBA" id="ARBA00008950"/>
    </source>
</evidence>
<protein>
    <recommendedName>
        <fullName evidence="4">Phosphoesterase</fullName>
        <ecNumber evidence="4">3.1.4.-</ecNumber>
    </recommendedName>
</protein>
<gene>
    <name evidence="6" type="ORF">E4U82_15840</name>
</gene>
<dbReference type="Proteomes" id="UP000298484">
    <property type="component" value="Unassembled WGS sequence"/>
</dbReference>
<organism evidence="6 7">
    <name type="scientific">Lentibacillus salicampi</name>
    <dbReference type="NCBI Taxonomy" id="175306"/>
    <lineage>
        <taxon>Bacteria</taxon>
        <taxon>Bacillati</taxon>
        <taxon>Bacillota</taxon>
        <taxon>Bacilli</taxon>
        <taxon>Bacillales</taxon>
        <taxon>Bacillaceae</taxon>
        <taxon>Lentibacillus</taxon>
    </lineage>
</organism>
<reference evidence="6 7" key="1">
    <citation type="submission" date="2019-03" db="EMBL/GenBank/DDBJ databases">
        <title>Genome sequence of Lentibacillus salicampi ATCC BAA-719.</title>
        <authorList>
            <person name="Maclea K.S."/>
            <person name="Simoes Junior M."/>
        </authorList>
    </citation>
    <scope>NUCLEOTIDE SEQUENCE [LARGE SCALE GENOMIC DNA]</scope>
    <source>
        <strain evidence="6 7">ATCC BAA-719</strain>
    </source>
</reference>
<dbReference type="InterPro" id="IPR000979">
    <property type="entry name" value="Phosphodiesterase_MJ0936/Vps29"/>
</dbReference>
<dbReference type="RefSeq" id="WP_135111156.1">
    <property type="nucleotide sequence ID" value="NZ_SRHY01000039.1"/>
</dbReference>
<dbReference type="InterPro" id="IPR020935">
    <property type="entry name" value="PdiEstase_YfcE_CS"/>
</dbReference>
<comment type="caution">
    <text evidence="6">The sequence shown here is derived from an EMBL/GenBank/DDBJ whole genome shotgun (WGS) entry which is preliminary data.</text>
</comment>
<dbReference type="SUPFAM" id="SSF56300">
    <property type="entry name" value="Metallo-dependent phosphatases"/>
    <property type="match status" value="1"/>
</dbReference>
<evidence type="ECO:0000259" key="5">
    <source>
        <dbReference type="Pfam" id="PF12850"/>
    </source>
</evidence>
<dbReference type="AlphaFoldDB" id="A0A4Y9A7M9"/>
<keyword evidence="7" id="KW-1185">Reference proteome</keyword>
<evidence type="ECO:0000313" key="6">
    <source>
        <dbReference type="EMBL" id="TFJ91778.1"/>
    </source>
</evidence>
<evidence type="ECO:0000313" key="7">
    <source>
        <dbReference type="Proteomes" id="UP000298484"/>
    </source>
</evidence>